<dbReference type="CDD" id="cd05374">
    <property type="entry name" value="17beta-HSD-like_SDR_c"/>
    <property type="match status" value="1"/>
</dbReference>
<keyword evidence="2" id="KW-0560">Oxidoreductase</keyword>
<keyword evidence="6" id="KW-1185">Reference proteome</keyword>
<organism evidence="5 6">
    <name type="scientific">Micromonospora endophytica</name>
    <dbReference type="NCBI Taxonomy" id="515350"/>
    <lineage>
        <taxon>Bacteria</taxon>
        <taxon>Bacillati</taxon>
        <taxon>Actinomycetota</taxon>
        <taxon>Actinomycetes</taxon>
        <taxon>Micromonosporales</taxon>
        <taxon>Micromonosporaceae</taxon>
        <taxon>Micromonospora</taxon>
    </lineage>
</organism>
<dbReference type="InterPro" id="IPR036291">
    <property type="entry name" value="NAD(P)-bd_dom_sf"/>
</dbReference>
<reference evidence="5 6" key="1">
    <citation type="submission" date="2018-01" db="EMBL/GenBank/DDBJ databases">
        <title>Draft genome sequence of Jishengella endophytica.</title>
        <authorList>
            <person name="Sahin N."/>
            <person name="Ay H."/>
            <person name="Saygin H."/>
        </authorList>
    </citation>
    <scope>NUCLEOTIDE SEQUENCE [LARGE SCALE GENOMIC DNA]</scope>
    <source>
        <strain evidence="5 6">DSM 45430</strain>
    </source>
</reference>
<protein>
    <submittedName>
        <fullName evidence="5">Short-chain dehydrogenase</fullName>
    </submittedName>
</protein>
<name>A0A2W2C3F7_9ACTN</name>
<dbReference type="EMBL" id="POTX01000112">
    <property type="protein sequence ID" value="PZF94001.1"/>
    <property type="molecule type" value="Genomic_DNA"/>
</dbReference>
<dbReference type="PRINTS" id="PR00081">
    <property type="entry name" value="GDHRDH"/>
</dbReference>
<dbReference type="PRINTS" id="PR00080">
    <property type="entry name" value="SDRFAMILY"/>
</dbReference>
<accession>A0A2W2C3F7</accession>
<dbReference type="PANTHER" id="PTHR43976:SF16">
    <property type="entry name" value="SHORT-CHAIN DEHYDROGENASE_REDUCTASE FAMILY PROTEIN"/>
    <property type="match status" value="1"/>
</dbReference>
<evidence type="ECO:0000313" key="5">
    <source>
        <dbReference type="EMBL" id="PZF94001.1"/>
    </source>
</evidence>
<dbReference type="NCBIfam" id="NF006114">
    <property type="entry name" value="PRK08263.1"/>
    <property type="match status" value="1"/>
</dbReference>
<dbReference type="AlphaFoldDB" id="A0A2W2C3F7"/>
<dbReference type="InterPro" id="IPR020904">
    <property type="entry name" value="Sc_DH/Rdtase_CS"/>
</dbReference>
<dbReference type="InterPro" id="IPR057326">
    <property type="entry name" value="KR_dom"/>
</dbReference>
<dbReference type="Gene3D" id="3.40.50.720">
    <property type="entry name" value="NAD(P)-binding Rossmann-like Domain"/>
    <property type="match status" value="1"/>
</dbReference>
<dbReference type="SMART" id="SM00822">
    <property type="entry name" value="PKS_KR"/>
    <property type="match status" value="1"/>
</dbReference>
<dbReference type="OrthoDB" id="3178062at2"/>
<evidence type="ECO:0000256" key="2">
    <source>
        <dbReference type="ARBA" id="ARBA00023002"/>
    </source>
</evidence>
<dbReference type="InterPro" id="IPR051911">
    <property type="entry name" value="SDR_oxidoreductase"/>
</dbReference>
<evidence type="ECO:0000313" key="6">
    <source>
        <dbReference type="Proteomes" id="UP000248627"/>
    </source>
</evidence>
<evidence type="ECO:0000256" key="3">
    <source>
        <dbReference type="RuleBase" id="RU000363"/>
    </source>
</evidence>
<dbReference type="SUPFAM" id="SSF51735">
    <property type="entry name" value="NAD(P)-binding Rossmann-fold domains"/>
    <property type="match status" value="1"/>
</dbReference>
<dbReference type="GO" id="GO:0016491">
    <property type="term" value="F:oxidoreductase activity"/>
    <property type="evidence" value="ECO:0007669"/>
    <property type="project" value="UniProtKB-KW"/>
</dbReference>
<evidence type="ECO:0000256" key="1">
    <source>
        <dbReference type="ARBA" id="ARBA00006484"/>
    </source>
</evidence>
<evidence type="ECO:0000259" key="4">
    <source>
        <dbReference type="SMART" id="SM00822"/>
    </source>
</evidence>
<dbReference type="Proteomes" id="UP000248627">
    <property type="component" value="Unassembled WGS sequence"/>
</dbReference>
<feature type="domain" description="Ketoreductase" evidence="4">
    <location>
        <begin position="6"/>
        <end position="184"/>
    </location>
</feature>
<dbReference type="RefSeq" id="WP_111244304.1">
    <property type="nucleotide sequence ID" value="NZ_AP023358.1"/>
</dbReference>
<comment type="similarity">
    <text evidence="1 3">Belongs to the short-chain dehydrogenases/reductases (SDR) family.</text>
</comment>
<gene>
    <name evidence="5" type="ORF">C1I93_17185</name>
</gene>
<proteinExistence type="inferred from homology"/>
<dbReference type="InterPro" id="IPR002347">
    <property type="entry name" value="SDR_fam"/>
</dbReference>
<dbReference type="Pfam" id="PF00106">
    <property type="entry name" value="adh_short"/>
    <property type="match status" value="1"/>
</dbReference>
<dbReference type="PANTHER" id="PTHR43976">
    <property type="entry name" value="SHORT CHAIN DEHYDROGENASE"/>
    <property type="match status" value="1"/>
</dbReference>
<comment type="caution">
    <text evidence="5">The sequence shown here is derived from an EMBL/GenBank/DDBJ whole genome shotgun (WGS) entry which is preliminary data.</text>
</comment>
<dbReference type="PROSITE" id="PS00061">
    <property type="entry name" value="ADH_SHORT"/>
    <property type="match status" value="1"/>
</dbReference>
<sequence>MTTDSRVWFITGATRGLGRAVTEAALAAGDQVIGAARDLTPLAELTARHPDTLVTLPLDVADRAAVSRTVDRAAATFGRLDVVLNNAGGLLLGMLEEATEEQIRRHFDVNFFGAVWVTQAVIPHLRTQGTGRLLQVTSMGSGGGVASVGCYAAGKSALDALSQSVAMELAPFGITVTIVQPGGYDTGLYTLGTTATDPDPAYDPLRAQLAELWSDDAGPAPDTAAPVILALAELPDPPLRLIVGSRSYDLVQQMEQARVEEYRAWEHLSRQAPG</sequence>